<feature type="domain" description="Glycosyl transferase family 51" evidence="20">
    <location>
        <begin position="113"/>
        <end position="297"/>
    </location>
</feature>
<dbReference type="GO" id="GO:0009252">
    <property type="term" value="P:peptidoglycan biosynthetic process"/>
    <property type="evidence" value="ECO:0007669"/>
    <property type="project" value="UniProtKB-KW"/>
</dbReference>
<dbReference type="InterPro" id="IPR013783">
    <property type="entry name" value="Ig-like_fold"/>
</dbReference>
<dbReference type="GO" id="GO:0008658">
    <property type="term" value="F:penicillin binding"/>
    <property type="evidence" value="ECO:0007669"/>
    <property type="project" value="InterPro"/>
</dbReference>
<dbReference type="GO" id="GO:0008955">
    <property type="term" value="F:peptidoglycan glycosyltransferase activity"/>
    <property type="evidence" value="ECO:0007669"/>
    <property type="project" value="UniProtKB-EC"/>
</dbReference>
<dbReference type="GO" id="GO:0006508">
    <property type="term" value="P:proteolysis"/>
    <property type="evidence" value="ECO:0007669"/>
    <property type="project" value="UniProtKB-KW"/>
</dbReference>
<evidence type="ECO:0000259" key="20">
    <source>
        <dbReference type="Pfam" id="PF00912"/>
    </source>
</evidence>
<dbReference type="InterPro" id="IPR001460">
    <property type="entry name" value="PCN-bd_Tpept"/>
</dbReference>
<evidence type="ECO:0000256" key="4">
    <source>
        <dbReference type="ARBA" id="ARBA00022475"/>
    </source>
</evidence>
<evidence type="ECO:0000256" key="5">
    <source>
        <dbReference type="ARBA" id="ARBA00022645"/>
    </source>
</evidence>
<dbReference type="SUPFAM" id="SSF56601">
    <property type="entry name" value="beta-lactamase/transpeptidase-like"/>
    <property type="match status" value="1"/>
</dbReference>
<keyword evidence="13" id="KW-0511">Multifunctional enzyme</keyword>
<dbReference type="Gene3D" id="1.10.3810.10">
    <property type="entry name" value="Biosynthetic peptidoglycan transglycosylase-like"/>
    <property type="match status" value="1"/>
</dbReference>
<proteinExistence type="inferred from homology"/>
<dbReference type="Pfam" id="PF00905">
    <property type="entry name" value="Transpeptidase"/>
    <property type="match status" value="1"/>
</dbReference>
<dbReference type="InterPro" id="IPR001264">
    <property type="entry name" value="Glyco_trans_51"/>
</dbReference>
<comment type="similarity">
    <text evidence="3">In the N-terminal section; belongs to the glycosyltransferase 51 family.</text>
</comment>
<keyword evidence="8" id="KW-0808">Transferase</keyword>
<dbReference type="Gene3D" id="2.60.40.10">
    <property type="entry name" value="Immunoglobulins"/>
    <property type="match status" value="2"/>
</dbReference>
<keyword evidence="5" id="KW-0121">Carboxypeptidase</keyword>
<dbReference type="EMBL" id="LBSF01000003">
    <property type="protein sequence ID" value="KKQ12205.1"/>
    <property type="molecule type" value="Genomic_DNA"/>
</dbReference>
<keyword evidence="18" id="KW-1133">Transmembrane helix</keyword>
<dbReference type="SUPFAM" id="SSF53955">
    <property type="entry name" value="Lysozyme-like"/>
    <property type="match status" value="1"/>
</dbReference>
<organism evidence="21 22">
    <name type="scientific">candidate division WS6 bacterium GW2011_GWC2_36_7</name>
    <dbReference type="NCBI Taxonomy" id="1619091"/>
    <lineage>
        <taxon>Bacteria</taxon>
        <taxon>Candidatus Dojkabacteria</taxon>
    </lineage>
</organism>
<evidence type="ECO:0000256" key="15">
    <source>
        <dbReference type="ARBA" id="ARBA00034000"/>
    </source>
</evidence>
<comment type="similarity">
    <text evidence="2">In the C-terminal section; belongs to the transpeptidase family.</text>
</comment>
<reference evidence="21 22" key="1">
    <citation type="journal article" date="2015" name="Nature">
        <title>rRNA introns, odd ribosomes, and small enigmatic genomes across a large radiation of phyla.</title>
        <authorList>
            <person name="Brown C.T."/>
            <person name="Hug L.A."/>
            <person name="Thomas B.C."/>
            <person name="Sharon I."/>
            <person name="Castelle C.J."/>
            <person name="Singh A."/>
            <person name="Wilkins M.J."/>
            <person name="Williams K.H."/>
            <person name="Banfield J.F."/>
        </authorList>
    </citation>
    <scope>NUCLEOTIDE SEQUENCE [LARGE SCALE GENOMIC DNA]</scope>
</reference>
<evidence type="ECO:0000256" key="8">
    <source>
        <dbReference type="ARBA" id="ARBA00022679"/>
    </source>
</evidence>
<comment type="caution">
    <text evidence="21">The sequence shown here is derived from an EMBL/GenBank/DDBJ whole genome shotgun (WGS) entry which is preliminary data.</text>
</comment>
<dbReference type="PANTHER" id="PTHR32282:SF11">
    <property type="entry name" value="PENICILLIN-BINDING PROTEIN 1B"/>
    <property type="match status" value="1"/>
</dbReference>
<evidence type="ECO:0000256" key="10">
    <source>
        <dbReference type="ARBA" id="ARBA00022960"/>
    </source>
</evidence>
<accession>A0A0G0FF65</accession>
<dbReference type="InterPro" id="IPR036950">
    <property type="entry name" value="PBP_transglycosylase"/>
</dbReference>
<comment type="catalytic activity">
    <reaction evidence="15">
        <text>Preferential cleavage: (Ac)2-L-Lys-D-Ala-|-D-Ala. Also transpeptidation of peptidyl-alanyl moieties that are N-acyl substituents of D-alanine.</text>
        <dbReference type="EC" id="3.4.16.4"/>
    </reaction>
</comment>
<dbReference type="InterPro" id="IPR012338">
    <property type="entry name" value="Beta-lactam/transpept-like"/>
</dbReference>
<sequence length="985" mass="106416">MKYSVGISNSRTRSTRRPVHSSRSMATYNVFKKYSNSNVRTSSKTTRGKSKKSLKPKMKKILYILIGIVFFIGCIVLLGVGIYLKNIQKSLPSPDELVTRTSDESTQILDRNGTVLYTIYGNQNREFVAIENIPEKTKWAVLSAEDIEFYQHKGLDYKGIAAALLRNLQAGGITGGASTITQQLVRNTILYDVLGEDAYQQKYTRKIKEILITMQVEQTLTKDQILQMYLNEVPLGGVNYGLQAAANAYFGKNVDELDLAESAIIAGVIQSPGVYSPLYGTNPDMAKNRQTYVLDQMLKHKELTGVTEEEIQAAKDEELVYSTRKIDIKAPHFVFYVKQLLVEKYGIDRVEKGGLKVTTTLDYPVQEIAEEEVSKGVDNAKKNNINNGAMVVMEPNNGQVLAMVGSVDYWNIEDPRVDGNVNIALSQRQMGSSIKPFVYLTAIEQGYGPWTEAPDLAEIKFGTYDPKNWDSKNSGTMTARKALVYSRNVPAVYTLQMVGIDNFLQTAETVGITSLANKAAYGLSLALGSGEETLLEHATAYTVLASGGVKYDVTPILKVEDSNGEVLEEYKETKGKRVYAEKDIYAVNWMLCDLGGFNDRPDNGYYTINGKRVCGKTGTTDGPKDLTTIIYHQNLVVAVWNGNNNGEVAPGAWGSTIPLRIANSFVKRVADRYVPESYNRPAGVLSTTVCTDTGATPGEGVTCKKEASIYLEGSAPPVDNRKTVEICKSNNLIPDNLSAAQKYGLTTSKVLITTKLGNTLQQGAYEKYLLGMKKSVYLISEPATGTCTLPLGPDNAPIVDISTPTTSQSVEAGTNVEITGSVSFLESISDFSVKFDGNNIAGATMQSNGTYLVTYVVPSSTGVGVHTITVTATDNYGKTDSTSVVINVVAAGSGISLSIISPSNGATITGNTNVVVNPTGGSVDSVSVSIKQGSTIIASGTDSNGGDGWIYTWNLGSIAHGTYTISATALKGSTTITASSITVTY</sequence>
<feature type="compositionally biased region" description="Polar residues" evidence="17">
    <location>
        <begin position="1"/>
        <end position="12"/>
    </location>
</feature>
<keyword evidence="6" id="KW-0645">Protease</keyword>
<evidence type="ECO:0000256" key="9">
    <source>
        <dbReference type="ARBA" id="ARBA00022801"/>
    </source>
</evidence>
<dbReference type="GO" id="GO:0005886">
    <property type="term" value="C:plasma membrane"/>
    <property type="evidence" value="ECO:0007669"/>
    <property type="project" value="UniProtKB-SubCell"/>
</dbReference>
<keyword evidence="14" id="KW-0961">Cell wall biogenesis/degradation</keyword>
<dbReference type="InterPro" id="IPR050396">
    <property type="entry name" value="Glycosyltr_51/Transpeptidase"/>
</dbReference>
<dbReference type="PATRIC" id="fig|1619091.4.peg.46"/>
<dbReference type="GO" id="GO:0009002">
    <property type="term" value="F:serine-type D-Ala-D-Ala carboxypeptidase activity"/>
    <property type="evidence" value="ECO:0007669"/>
    <property type="project" value="UniProtKB-EC"/>
</dbReference>
<evidence type="ECO:0000256" key="16">
    <source>
        <dbReference type="ARBA" id="ARBA00049902"/>
    </source>
</evidence>
<keyword evidence="7" id="KW-0328">Glycosyltransferase</keyword>
<evidence type="ECO:0000256" key="18">
    <source>
        <dbReference type="SAM" id="Phobius"/>
    </source>
</evidence>
<dbReference type="Pfam" id="PF00912">
    <property type="entry name" value="Transgly"/>
    <property type="match status" value="1"/>
</dbReference>
<keyword evidence="18" id="KW-0812">Transmembrane</keyword>
<evidence type="ECO:0000256" key="11">
    <source>
        <dbReference type="ARBA" id="ARBA00022984"/>
    </source>
</evidence>
<evidence type="ECO:0000259" key="19">
    <source>
        <dbReference type="Pfam" id="PF00905"/>
    </source>
</evidence>
<dbReference type="Pfam" id="PF17957">
    <property type="entry name" value="Big_7"/>
    <property type="match status" value="1"/>
</dbReference>
<protein>
    <submittedName>
        <fullName evidence="21">Penicillin-binding protein, 1A family</fullName>
    </submittedName>
</protein>
<feature type="region of interest" description="Disordered" evidence="17">
    <location>
        <begin position="1"/>
        <end position="22"/>
    </location>
</feature>
<evidence type="ECO:0000256" key="12">
    <source>
        <dbReference type="ARBA" id="ARBA00023136"/>
    </source>
</evidence>
<evidence type="ECO:0000256" key="3">
    <source>
        <dbReference type="ARBA" id="ARBA00007739"/>
    </source>
</evidence>
<keyword evidence="4" id="KW-1003">Cell membrane</keyword>
<dbReference type="InterPro" id="IPR023346">
    <property type="entry name" value="Lysozyme-like_dom_sf"/>
</dbReference>
<evidence type="ECO:0000256" key="2">
    <source>
        <dbReference type="ARBA" id="ARBA00007090"/>
    </source>
</evidence>
<keyword evidence="11" id="KW-0573">Peptidoglycan synthesis</keyword>
<keyword evidence="9" id="KW-0378">Hydrolase</keyword>
<comment type="catalytic activity">
    <reaction evidence="16">
        <text>[GlcNAc-(1-&gt;4)-Mur2Ac(oyl-L-Ala-gamma-D-Glu-L-Lys-D-Ala-D-Ala)](n)-di-trans,octa-cis-undecaprenyl diphosphate + beta-D-GlcNAc-(1-&gt;4)-Mur2Ac(oyl-L-Ala-gamma-D-Glu-L-Lys-D-Ala-D-Ala)-di-trans,octa-cis-undecaprenyl diphosphate = [GlcNAc-(1-&gt;4)-Mur2Ac(oyl-L-Ala-gamma-D-Glu-L-Lys-D-Ala-D-Ala)](n+1)-di-trans,octa-cis-undecaprenyl diphosphate + di-trans,octa-cis-undecaprenyl diphosphate + H(+)</text>
        <dbReference type="Rhea" id="RHEA:23708"/>
        <dbReference type="Rhea" id="RHEA-COMP:9602"/>
        <dbReference type="Rhea" id="RHEA-COMP:9603"/>
        <dbReference type="ChEBI" id="CHEBI:15378"/>
        <dbReference type="ChEBI" id="CHEBI:58405"/>
        <dbReference type="ChEBI" id="CHEBI:60033"/>
        <dbReference type="ChEBI" id="CHEBI:78435"/>
        <dbReference type="EC" id="2.4.99.28"/>
    </reaction>
</comment>
<evidence type="ECO:0000256" key="14">
    <source>
        <dbReference type="ARBA" id="ARBA00023316"/>
    </source>
</evidence>
<evidence type="ECO:0000256" key="17">
    <source>
        <dbReference type="SAM" id="MobiDB-lite"/>
    </source>
</evidence>
<evidence type="ECO:0000256" key="1">
    <source>
        <dbReference type="ARBA" id="ARBA00004236"/>
    </source>
</evidence>
<dbReference type="AlphaFoldDB" id="A0A0G0FF65"/>
<comment type="subcellular location">
    <subcellularLocation>
        <location evidence="1">Cell membrane</location>
    </subcellularLocation>
</comment>
<evidence type="ECO:0000256" key="7">
    <source>
        <dbReference type="ARBA" id="ARBA00022676"/>
    </source>
</evidence>
<evidence type="ECO:0000313" key="22">
    <source>
        <dbReference type="Proteomes" id="UP000034075"/>
    </source>
</evidence>
<evidence type="ECO:0000256" key="13">
    <source>
        <dbReference type="ARBA" id="ARBA00023268"/>
    </source>
</evidence>
<dbReference type="GO" id="GO:0071555">
    <property type="term" value="P:cell wall organization"/>
    <property type="evidence" value="ECO:0007669"/>
    <property type="project" value="UniProtKB-KW"/>
</dbReference>
<dbReference type="CDD" id="cd00146">
    <property type="entry name" value="PKD"/>
    <property type="match status" value="1"/>
</dbReference>
<dbReference type="FunFam" id="1.10.3810.10:FF:000001">
    <property type="entry name" value="Penicillin-binding protein 1A"/>
    <property type="match status" value="1"/>
</dbReference>
<dbReference type="Proteomes" id="UP000034075">
    <property type="component" value="Unassembled WGS sequence"/>
</dbReference>
<evidence type="ECO:0000256" key="6">
    <source>
        <dbReference type="ARBA" id="ARBA00022670"/>
    </source>
</evidence>
<dbReference type="PANTHER" id="PTHR32282">
    <property type="entry name" value="BINDING PROTEIN TRANSPEPTIDASE, PUTATIVE-RELATED"/>
    <property type="match status" value="1"/>
</dbReference>
<dbReference type="GO" id="GO:0030288">
    <property type="term" value="C:outer membrane-bounded periplasmic space"/>
    <property type="evidence" value="ECO:0007669"/>
    <property type="project" value="TreeGrafter"/>
</dbReference>
<dbReference type="Gene3D" id="3.40.710.10">
    <property type="entry name" value="DD-peptidase/beta-lactamase superfamily"/>
    <property type="match status" value="1"/>
</dbReference>
<dbReference type="GO" id="GO:0008360">
    <property type="term" value="P:regulation of cell shape"/>
    <property type="evidence" value="ECO:0007669"/>
    <property type="project" value="UniProtKB-KW"/>
</dbReference>
<name>A0A0G0FF65_9BACT</name>
<keyword evidence="10" id="KW-0133">Cell shape</keyword>
<feature type="transmembrane region" description="Helical" evidence="18">
    <location>
        <begin position="61"/>
        <end position="84"/>
    </location>
</feature>
<evidence type="ECO:0000313" key="21">
    <source>
        <dbReference type="EMBL" id="KKQ12205.1"/>
    </source>
</evidence>
<gene>
    <name evidence="21" type="ORF">US24_C0003G0009</name>
</gene>
<feature type="domain" description="Penicillin-binding protein transpeptidase" evidence="19">
    <location>
        <begin position="388"/>
        <end position="621"/>
    </location>
</feature>
<keyword evidence="12 18" id="KW-0472">Membrane</keyword>